<accession>A0A9D4FBW6</accession>
<keyword evidence="2" id="KW-1185">Reference proteome</keyword>
<evidence type="ECO:0000313" key="1">
    <source>
        <dbReference type="EMBL" id="KAH3794909.1"/>
    </source>
</evidence>
<comment type="caution">
    <text evidence="1">The sequence shown here is derived from an EMBL/GenBank/DDBJ whole genome shotgun (WGS) entry which is preliminary data.</text>
</comment>
<dbReference type="Gene3D" id="3.40.50.300">
    <property type="entry name" value="P-loop containing nucleotide triphosphate hydrolases"/>
    <property type="match status" value="1"/>
</dbReference>
<dbReference type="InterPro" id="IPR027417">
    <property type="entry name" value="P-loop_NTPase"/>
</dbReference>
<gene>
    <name evidence="1" type="ORF">DPMN_148449</name>
</gene>
<dbReference type="Proteomes" id="UP000828390">
    <property type="component" value="Unassembled WGS sequence"/>
</dbReference>
<sequence length="139" mass="16127">MRHYDDKTCNVPLSMLDDSLEKRITDVYASPKLHQIKIEKDGKRVKHVQVLTYKELFYTDDKSNQRIYIQGEPGKSTFAVKLVHDWCKQNQTASAAPIENAAFGDLLTIHKFKLLFFITLRNSREKKGVAEMIKEQLIN</sequence>
<evidence type="ECO:0000313" key="2">
    <source>
        <dbReference type="Proteomes" id="UP000828390"/>
    </source>
</evidence>
<dbReference type="EMBL" id="JAIWYP010000007">
    <property type="protein sequence ID" value="KAH3794909.1"/>
    <property type="molecule type" value="Genomic_DNA"/>
</dbReference>
<reference evidence="1" key="2">
    <citation type="submission" date="2020-11" db="EMBL/GenBank/DDBJ databases">
        <authorList>
            <person name="McCartney M.A."/>
            <person name="Auch B."/>
            <person name="Kono T."/>
            <person name="Mallez S."/>
            <person name="Becker A."/>
            <person name="Gohl D.M."/>
            <person name="Silverstein K.A.T."/>
            <person name="Koren S."/>
            <person name="Bechman K.B."/>
            <person name="Herman A."/>
            <person name="Abrahante J.E."/>
            <person name="Garbe J."/>
        </authorList>
    </citation>
    <scope>NUCLEOTIDE SEQUENCE</scope>
    <source>
        <strain evidence="1">Duluth1</strain>
        <tissue evidence="1">Whole animal</tissue>
    </source>
</reference>
<name>A0A9D4FBW6_DREPO</name>
<proteinExistence type="predicted"/>
<dbReference type="AlphaFoldDB" id="A0A9D4FBW6"/>
<organism evidence="1 2">
    <name type="scientific">Dreissena polymorpha</name>
    <name type="common">Zebra mussel</name>
    <name type="synonym">Mytilus polymorpha</name>
    <dbReference type="NCBI Taxonomy" id="45954"/>
    <lineage>
        <taxon>Eukaryota</taxon>
        <taxon>Metazoa</taxon>
        <taxon>Spiralia</taxon>
        <taxon>Lophotrochozoa</taxon>
        <taxon>Mollusca</taxon>
        <taxon>Bivalvia</taxon>
        <taxon>Autobranchia</taxon>
        <taxon>Heteroconchia</taxon>
        <taxon>Euheterodonta</taxon>
        <taxon>Imparidentia</taxon>
        <taxon>Neoheterodontei</taxon>
        <taxon>Myida</taxon>
        <taxon>Dreissenoidea</taxon>
        <taxon>Dreissenidae</taxon>
        <taxon>Dreissena</taxon>
    </lineage>
</organism>
<reference evidence="1" key="1">
    <citation type="journal article" date="2019" name="bioRxiv">
        <title>The Genome of the Zebra Mussel, Dreissena polymorpha: A Resource for Invasive Species Research.</title>
        <authorList>
            <person name="McCartney M.A."/>
            <person name="Auch B."/>
            <person name="Kono T."/>
            <person name="Mallez S."/>
            <person name="Zhang Y."/>
            <person name="Obille A."/>
            <person name="Becker A."/>
            <person name="Abrahante J.E."/>
            <person name="Garbe J."/>
            <person name="Badalamenti J.P."/>
            <person name="Herman A."/>
            <person name="Mangelson H."/>
            <person name="Liachko I."/>
            <person name="Sullivan S."/>
            <person name="Sone E.D."/>
            <person name="Koren S."/>
            <person name="Silverstein K.A.T."/>
            <person name="Beckman K.B."/>
            <person name="Gohl D.M."/>
        </authorList>
    </citation>
    <scope>NUCLEOTIDE SEQUENCE</scope>
    <source>
        <strain evidence="1">Duluth1</strain>
        <tissue evidence="1">Whole animal</tissue>
    </source>
</reference>
<protein>
    <submittedName>
        <fullName evidence="1">Uncharacterized protein</fullName>
    </submittedName>
</protein>